<organism evidence="2 3">
    <name type="scientific">candidate division KSB3 bacterium</name>
    <dbReference type="NCBI Taxonomy" id="2044937"/>
    <lineage>
        <taxon>Bacteria</taxon>
        <taxon>candidate division KSB3</taxon>
    </lineage>
</organism>
<dbReference type="Pfam" id="PF01381">
    <property type="entry name" value="HTH_3"/>
    <property type="match status" value="1"/>
</dbReference>
<evidence type="ECO:0000259" key="1">
    <source>
        <dbReference type="PROSITE" id="PS50943"/>
    </source>
</evidence>
<protein>
    <submittedName>
        <fullName evidence="2">Helix-turn-helix domain-containing protein</fullName>
    </submittedName>
</protein>
<dbReference type="CDD" id="cd00093">
    <property type="entry name" value="HTH_XRE"/>
    <property type="match status" value="1"/>
</dbReference>
<dbReference type="EMBL" id="WJJP01000075">
    <property type="protein sequence ID" value="MBD3323423.1"/>
    <property type="molecule type" value="Genomic_DNA"/>
</dbReference>
<dbReference type="Gene3D" id="1.10.260.40">
    <property type="entry name" value="lambda repressor-like DNA-binding domains"/>
    <property type="match status" value="1"/>
</dbReference>
<gene>
    <name evidence="2" type="ORF">GF339_02495</name>
</gene>
<dbReference type="InterPro" id="IPR054687">
    <property type="entry name" value="Two-CW_dom"/>
</dbReference>
<name>A0A9D5JSK4_9BACT</name>
<dbReference type="Proteomes" id="UP000649604">
    <property type="component" value="Unassembled WGS sequence"/>
</dbReference>
<evidence type="ECO:0000313" key="3">
    <source>
        <dbReference type="Proteomes" id="UP000649604"/>
    </source>
</evidence>
<reference evidence="2" key="1">
    <citation type="submission" date="2019-11" db="EMBL/GenBank/DDBJ databases">
        <title>Microbial mats filling the niche in hypersaline microbial mats.</title>
        <authorList>
            <person name="Wong H.L."/>
            <person name="Macleod F.I."/>
            <person name="White R.A. III"/>
            <person name="Burns B.P."/>
        </authorList>
    </citation>
    <scope>NUCLEOTIDE SEQUENCE</scope>
    <source>
        <strain evidence="2">Rbin_158</strain>
    </source>
</reference>
<comment type="caution">
    <text evidence="2">The sequence shown here is derived from an EMBL/GenBank/DDBJ whole genome shotgun (WGS) entry which is preliminary data.</text>
</comment>
<feature type="domain" description="HTH cro/C1-type" evidence="1">
    <location>
        <begin position="9"/>
        <end position="37"/>
    </location>
</feature>
<dbReference type="SUPFAM" id="SSF47413">
    <property type="entry name" value="lambda repressor-like DNA-binding domains"/>
    <property type="match status" value="1"/>
</dbReference>
<dbReference type="InterPro" id="IPR010982">
    <property type="entry name" value="Lambda_DNA-bd_dom_sf"/>
</dbReference>
<dbReference type="NCBIfam" id="NF045718">
    <property type="entry name" value="two_CW_domain"/>
    <property type="match status" value="1"/>
</dbReference>
<sequence length="126" mass="14718">MDRKEFSLIRKKLGKTQKQLAGLLGVSLKAVHSYEQGWRSVPVHVERQLWFLIAKQKEPSSSPISCWTVKHCPEDRKEQCPAWEFQAGRSCWFVNGTICKGELQDNWQEKMKICRSCEVFKSLFEN</sequence>
<dbReference type="AlphaFoldDB" id="A0A9D5JSK4"/>
<dbReference type="GO" id="GO:0003677">
    <property type="term" value="F:DNA binding"/>
    <property type="evidence" value="ECO:0007669"/>
    <property type="project" value="InterPro"/>
</dbReference>
<accession>A0A9D5JSK4</accession>
<evidence type="ECO:0000313" key="2">
    <source>
        <dbReference type="EMBL" id="MBD3323423.1"/>
    </source>
</evidence>
<proteinExistence type="predicted"/>
<dbReference type="PROSITE" id="PS50943">
    <property type="entry name" value="HTH_CROC1"/>
    <property type="match status" value="1"/>
</dbReference>
<dbReference type="InterPro" id="IPR001387">
    <property type="entry name" value="Cro/C1-type_HTH"/>
</dbReference>